<organism evidence="3 4">
    <name type="scientific">Pontibacter indicus</name>
    <dbReference type="NCBI Taxonomy" id="1317125"/>
    <lineage>
        <taxon>Bacteria</taxon>
        <taxon>Pseudomonadati</taxon>
        <taxon>Bacteroidota</taxon>
        <taxon>Cytophagia</taxon>
        <taxon>Cytophagales</taxon>
        <taxon>Hymenobacteraceae</taxon>
        <taxon>Pontibacter</taxon>
    </lineage>
</organism>
<sequence length="113" mass="12337">MFSVLMAVYKVLLPCALLLLAGSPMAAEKQASKTHRVEIAQMKFNPSSLSVRPGDTVVFVNLDVVTHDVTEASGKLWKSPPLAAKSTWKKVMKTSANYYCSLHPVMKGTITVK</sequence>
<dbReference type="AlphaFoldDB" id="A0A1R3XNH4"/>
<gene>
    <name evidence="3" type="ORF">SAMN05444128_3015</name>
</gene>
<proteinExistence type="predicted"/>
<evidence type="ECO:0000313" key="4">
    <source>
        <dbReference type="Proteomes" id="UP000187181"/>
    </source>
</evidence>
<evidence type="ECO:0000313" key="3">
    <source>
        <dbReference type="EMBL" id="SIT93496.1"/>
    </source>
</evidence>
<feature type="signal peptide" evidence="1">
    <location>
        <begin position="1"/>
        <end position="26"/>
    </location>
</feature>
<dbReference type="Proteomes" id="UP000187181">
    <property type="component" value="Unassembled WGS sequence"/>
</dbReference>
<keyword evidence="1" id="KW-0732">Signal</keyword>
<accession>A0A1R3XNH4</accession>
<keyword evidence="4" id="KW-1185">Reference proteome</keyword>
<name>A0A1R3XNH4_9BACT</name>
<dbReference type="PANTHER" id="PTHR36507">
    <property type="entry name" value="BLL1555 PROTEIN"/>
    <property type="match status" value="1"/>
</dbReference>
<evidence type="ECO:0000259" key="2">
    <source>
        <dbReference type="Pfam" id="PF13473"/>
    </source>
</evidence>
<dbReference type="SUPFAM" id="SSF49503">
    <property type="entry name" value="Cupredoxins"/>
    <property type="match status" value="1"/>
</dbReference>
<evidence type="ECO:0000256" key="1">
    <source>
        <dbReference type="SAM" id="SignalP"/>
    </source>
</evidence>
<feature type="chain" id="PRO_5013340256" evidence="1">
    <location>
        <begin position="27"/>
        <end position="113"/>
    </location>
</feature>
<dbReference type="InterPro" id="IPR008972">
    <property type="entry name" value="Cupredoxin"/>
</dbReference>
<dbReference type="STRING" id="1317125.SAMN05444128_3015"/>
<dbReference type="PANTHER" id="PTHR36507:SF1">
    <property type="entry name" value="BLL1555 PROTEIN"/>
    <property type="match status" value="1"/>
</dbReference>
<dbReference type="InterPro" id="IPR028096">
    <property type="entry name" value="EfeO_Cupredoxin"/>
</dbReference>
<dbReference type="EMBL" id="FTPP01000003">
    <property type="protein sequence ID" value="SIT93496.1"/>
    <property type="molecule type" value="Genomic_DNA"/>
</dbReference>
<protein>
    <submittedName>
        <fullName evidence="3">Plastocyanin</fullName>
    </submittedName>
</protein>
<dbReference type="Gene3D" id="2.60.40.420">
    <property type="entry name" value="Cupredoxins - blue copper proteins"/>
    <property type="match status" value="1"/>
</dbReference>
<dbReference type="InterPro" id="IPR052721">
    <property type="entry name" value="ET_Amicyanin"/>
</dbReference>
<reference evidence="4" key="1">
    <citation type="submission" date="2017-01" db="EMBL/GenBank/DDBJ databases">
        <authorList>
            <person name="Varghese N."/>
            <person name="Submissions S."/>
        </authorList>
    </citation>
    <scope>NUCLEOTIDE SEQUENCE [LARGE SCALE GENOMIC DNA]</scope>
    <source>
        <strain evidence="4">LP100</strain>
    </source>
</reference>
<feature type="domain" description="EfeO-type cupredoxin-like" evidence="2">
    <location>
        <begin position="16"/>
        <end position="112"/>
    </location>
</feature>
<dbReference type="Pfam" id="PF13473">
    <property type="entry name" value="Cupredoxin_1"/>
    <property type="match status" value="1"/>
</dbReference>